<reference evidence="2 3" key="1">
    <citation type="submission" date="2023-03" db="EMBL/GenBank/DDBJ databases">
        <title>WGS of Gossypium arboreum.</title>
        <authorList>
            <person name="Yu D."/>
        </authorList>
    </citation>
    <scope>NUCLEOTIDE SEQUENCE [LARGE SCALE GENOMIC DNA]</scope>
    <source>
        <tissue evidence="2">Leaf</tissue>
    </source>
</reference>
<gene>
    <name evidence="2" type="ORF">PVK06_035693</name>
</gene>
<proteinExistence type="predicted"/>
<feature type="coiled-coil region" evidence="1">
    <location>
        <begin position="97"/>
        <end position="124"/>
    </location>
</feature>
<accession>A0ABR0NHH3</accession>
<dbReference type="Proteomes" id="UP001358586">
    <property type="component" value="Chromosome 10"/>
</dbReference>
<sequence>MLKHILGARKTSREAYSVKETSRAERPSIYVKSAAQAAVLKQKRQTSSVEADTTGATIDVLFLRAITLVDFVKIMFSSVLLLHYAWLALEVMFRSWLNQEVALRQFLETKVKDLEVELETAREYCDKNMQQAVLFERERFTQIQWDMELVWKQCLEMELKLKNDQVEKAHVES</sequence>
<name>A0ABR0NHH3_GOSAR</name>
<dbReference type="InterPro" id="IPR044588">
    <property type="entry name" value="EREX-like"/>
</dbReference>
<dbReference type="PANTHER" id="PTHR46856">
    <property type="entry name" value="PX DOMAIN-CONTAINING PROTEIN EREL1-RELATED"/>
    <property type="match status" value="1"/>
</dbReference>
<keyword evidence="1" id="KW-0175">Coiled coil</keyword>
<organism evidence="2 3">
    <name type="scientific">Gossypium arboreum</name>
    <name type="common">Tree cotton</name>
    <name type="synonym">Gossypium nanking</name>
    <dbReference type="NCBI Taxonomy" id="29729"/>
    <lineage>
        <taxon>Eukaryota</taxon>
        <taxon>Viridiplantae</taxon>
        <taxon>Streptophyta</taxon>
        <taxon>Embryophyta</taxon>
        <taxon>Tracheophyta</taxon>
        <taxon>Spermatophyta</taxon>
        <taxon>Magnoliopsida</taxon>
        <taxon>eudicotyledons</taxon>
        <taxon>Gunneridae</taxon>
        <taxon>Pentapetalae</taxon>
        <taxon>rosids</taxon>
        <taxon>malvids</taxon>
        <taxon>Malvales</taxon>
        <taxon>Malvaceae</taxon>
        <taxon>Malvoideae</taxon>
        <taxon>Gossypium</taxon>
    </lineage>
</organism>
<protein>
    <submittedName>
        <fullName evidence="2">Uncharacterized protein</fullName>
    </submittedName>
</protein>
<dbReference type="PANTHER" id="PTHR46856:SF3">
    <property type="entry name" value="PX DOMAIN-CONTAINING PROTEIN EREX"/>
    <property type="match status" value="1"/>
</dbReference>
<dbReference type="EMBL" id="JARKNE010000010">
    <property type="protein sequence ID" value="KAK5794465.1"/>
    <property type="molecule type" value="Genomic_DNA"/>
</dbReference>
<comment type="caution">
    <text evidence="2">The sequence shown here is derived from an EMBL/GenBank/DDBJ whole genome shotgun (WGS) entry which is preliminary data.</text>
</comment>
<evidence type="ECO:0000256" key="1">
    <source>
        <dbReference type="SAM" id="Coils"/>
    </source>
</evidence>
<evidence type="ECO:0000313" key="2">
    <source>
        <dbReference type="EMBL" id="KAK5794465.1"/>
    </source>
</evidence>
<keyword evidence="3" id="KW-1185">Reference proteome</keyword>
<evidence type="ECO:0000313" key="3">
    <source>
        <dbReference type="Proteomes" id="UP001358586"/>
    </source>
</evidence>